<evidence type="ECO:0000259" key="1">
    <source>
        <dbReference type="Pfam" id="PF00149"/>
    </source>
</evidence>
<dbReference type="STRING" id="1337093.MBELCI_3191"/>
<dbReference type="GO" id="GO:0008803">
    <property type="term" value="F:bis(5'-nucleosyl)-tetraphosphatase (symmetrical) activity"/>
    <property type="evidence" value="ECO:0007669"/>
    <property type="project" value="TreeGrafter"/>
</dbReference>
<dbReference type="OrthoDB" id="9807890at2"/>
<accession>U3AHG6</accession>
<dbReference type="Proteomes" id="UP000016566">
    <property type="component" value="Unassembled WGS sequence"/>
</dbReference>
<keyword evidence="3" id="KW-1185">Reference proteome</keyword>
<dbReference type="GO" id="GO:0110154">
    <property type="term" value="P:RNA decapping"/>
    <property type="evidence" value="ECO:0007669"/>
    <property type="project" value="TreeGrafter"/>
</dbReference>
<gene>
    <name evidence="2" type="ORF">MBELCI_3191</name>
</gene>
<organism evidence="2 3">
    <name type="scientific">Limimaricola cinnabarinus LL-001</name>
    <dbReference type="NCBI Taxonomy" id="1337093"/>
    <lineage>
        <taxon>Bacteria</taxon>
        <taxon>Pseudomonadati</taxon>
        <taxon>Pseudomonadota</taxon>
        <taxon>Alphaproteobacteria</taxon>
        <taxon>Rhodobacterales</taxon>
        <taxon>Paracoccaceae</taxon>
        <taxon>Limimaricola</taxon>
    </lineage>
</organism>
<dbReference type="InterPro" id="IPR029052">
    <property type="entry name" value="Metallo-depent_PP-like"/>
</dbReference>
<dbReference type="GO" id="GO:0005737">
    <property type="term" value="C:cytoplasm"/>
    <property type="evidence" value="ECO:0007669"/>
    <property type="project" value="TreeGrafter"/>
</dbReference>
<dbReference type="InterPro" id="IPR004843">
    <property type="entry name" value="Calcineurin-like_PHP"/>
</dbReference>
<dbReference type="PANTHER" id="PTHR42850:SF4">
    <property type="entry name" value="ZINC-DEPENDENT ENDOPOLYPHOSPHATASE"/>
    <property type="match status" value="1"/>
</dbReference>
<dbReference type="eggNOG" id="COG0639">
    <property type="taxonomic scope" value="Bacteria"/>
</dbReference>
<evidence type="ECO:0000313" key="3">
    <source>
        <dbReference type="Proteomes" id="UP000016566"/>
    </source>
</evidence>
<dbReference type="AlphaFoldDB" id="U3AHG6"/>
<reference evidence="2" key="1">
    <citation type="journal article" date="2013" name="Genome Announc.">
        <title>Draft Genome Sequence of Loktanella cinnabarina LL-001T, Isolated from Deep-Sea Floor Sediment.</title>
        <authorList>
            <person name="Nishi S."/>
            <person name="Tsubouchi T."/>
            <person name="Takaki Y."/>
            <person name="Koyanagi R."/>
            <person name="Satoh N."/>
            <person name="Maruyama T."/>
            <person name="Hatada Y."/>
        </authorList>
    </citation>
    <scope>NUCLEOTIDE SEQUENCE [LARGE SCALE GENOMIC DNA]</scope>
    <source>
        <strain evidence="2">LL-001</strain>
    </source>
</reference>
<dbReference type="InterPro" id="IPR050126">
    <property type="entry name" value="Ap4A_hydrolase"/>
</dbReference>
<comment type="caution">
    <text evidence="2">The sequence shown here is derived from an EMBL/GenBank/DDBJ whole genome shotgun (WGS) entry which is preliminary data.</text>
</comment>
<dbReference type="SUPFAM" id="SSF56300">
    <property type="entry name" value="Metallo-dependent phosphatases"/>
    <property type="match status" value="1"/>
</dbReference>
<dbReference type="RefSeq" id="WP_021695238.1">
    <property type="nucleotide sequence ID" value="NZ_BATB01000063.1"/>
</dbReference>
<proteinExistence type="predicted"/>
<sequence length="241" mass="26595">MKPLLALTGPRFRGAPPAPDDPFLAIGDVHGRADLLEALLDRLLRRPVRGPVVLLGDMIDRGPDSARVLRLMYGLSDLRVICLSGNHEEMMLDFLDAPALRAKRWLRNGGAETLQSFGIDPPDPHAFERSAQDLHRALGPMLPWLRGLPAMWRSGNVVAAHAGLDPNRKPEFQERADLLWGHSAFARHPRRDGLWVVHGHVVQDEPNCHQGRIAIDTGAWLTGRLSAARIAAGTVEFVTEP</sequence>
<dbReference type="Gene3D" id="3.60.21.10">
    <property type="match status" value="1"/>
</dbReference>
<protein>
    <recommendedName>
        <fullName evidence="1">Calcineurin-like phosphoesterase domain-containing protein</fullName>
    </recommendedName>
</protein>
<dbReference type="EMBL" id="BATB01000063">
    <property type="protein sequence ID" value="GAD57139.1"/>
    <property type="molecule type" value="Genomic_DNA"/>
</dbReference>
<evidence type="ECO:0000313" key="2">
    <source>
        <dbReference type="EMBL" id="GAD57139.1"/>
    </source>
</evidence>
<name>U3AHG6_9RHOB</name>
<dbReference type="Pfam" id="PF00149">
    <property type="entry name" value="Metallophos"/>
    <property type="match status" value="1"/>
</dbReference>
<dbReference type="GO" id="GO:0016791">
    <property type="term" value="F:phosphatase activity"/>
    <property type="evidence" value="ECO:0007669"/>
    <property type="project" value="TreeGrafter"/>
</dbReference>
<feature type="domain" description="Calcineurin-like phosphoesterase" evidence="1">
    <location>
        <begin position="22"/>
        <end position="200"/>
    </location>
</feature>
<dbReference type="PANTHER" id="PTHR42850">
    <property type="entry name" value="METALLOPHOSPHOESTERASE"/>
    <property type="match status" value="1"/>
</dbReference>